<name>A0A0E0CYF9_9ORYZ</name>
<dbReference type="EnsemblPlants" id="OMERI03G10890.1">
    <property type="protein sequence ID" value="OMERI03G10890.1"/>
    <property type="gene ID" value="OMERI03G10890"/>
</dbReference>
<protein>
    <submittedName>
        <fullName evidence="1">Uncharacterized protein</fullName>
    </submittedName>
</protein>
<reference evidence="1" key="2">
    <citation type="submission" date="2018-05" db="EMBL/GenBank/DDBJ databases">
        <title>OmerRS3 (Oryza meridionalis Reference Sequence Version 3).</title>
        <authorList>
            <person name="Zhang J."/>
            <person name="Kudrna D."/>
            <person name="Lee S."/>
            <person name="Talag J."/>
            <person name="Welchert J."/>
            <person name="Wing R.A."/>
        </authorList>
    </citation>
    <scope>NUCLEOTIDE SEQUENCE [LARGE SCALE GENOMIC DNA]</scope>
    <source>
        <strain evidence="1">cv. OR44</strain>
    </source>
</reference>
<accession>A0A0E0CYF9</accession>
<dbReference type="STRING" id="40149.A0A0E0CYF9"/>
<sequence length="160" mass="18558">MAVHVLYFEQLRRTIQAGGGHNTTLFLRVCDRHRHRDVVARWRRDAIREWGEEQGDVATGQPRVGAGNWELKLEVTQMRLTDLVKDQVSLKHEMVHVNPWKHLFWNFAPSLGRLNSLFQMRPTAGPGLQQLARQGHRRRQGALPATRCFQLPRRDLILGD</sequence>
<reference evidence="1" key="1">
    <citation type="submission" date="2015-04" db="UniProtKB">
        <authorList>
            <consortium name="EnsemblPlants"/>
        </authorList>
    </citation>
    <scope>IDENTIFICATION</scope>
</reference>
<proteinExistence type="predicted"/>
<dbReference type="AlphaFoldDB" id="A0A0E0CYF9"/>
<evidence type="ECO:0000313" key="1">
    <source>
        <dbReference type="EnsemblPlants" id="OMERI03G10890.1"/>
    </source>
</evidence>
<dbReference type="HOGENOM" id="CLU_1654954_0_0_1"/>
<dbReference type="Gramene" id="OMERI03G10890.1">
    <property type="protein sequence ID" value="OMERI03G10890.1"/>
    <property type="gene ID" value="OMERI03G10890"/>
</dbReference>
<keyword evidence="2" id="KW-1185">Reference proteome</keyword>
<organism evidence="1">
    <name type="scientific">Oryza meridionalis</name>
    <dbReference type="NCBI Taxonomy" id="40149"/>
    <lineage>
        <taxon>Eukaryota</taxon>
        <taxon>Viridiplantae</taxon>
        <taxon>Streptophyta</taxon>
        <taxon>Embryophyta</taxon>
        <taxon>Tracheophyta</taxon>
        <taxon>Spermatophyta</taxon>
        <taxon>Magnoliopsida</taxon>
        <taxon>Liliopsida</taxon>
        <taxon>Poales</taxon>
        <taxon>Poaceae</taxon>
        <taxon>BOP clade</taxon>
        <taxon>Oryzoideae</taxon>
        <taxon>Oryzeae</taxon>
        <taxon>Oryzinae</taxon>
        <taxon>Oryza</taxon>
    </lineage>
</organism>
<dbReference type="Proteomes" id="UP000008021">
    <property type="component" value="Chromosome 3"/>
</dbReference>
<evidence type="ECO:0000313" key="2">
    <source>
        <dbReference type="Proteomes" id="UP000008021"/>
    </source>
</evidence>